<keyword evidence="5 7" id="KW-0808">Transferase</keyword>
<evidence type="ECO:0000256" key="1">
    <source>
        <dbReference type="ARBA" id="ARBA00002901"/>
    </source>
</evidence>
<comment type="caution">
    <text evidence="7">The sequence shown here is derived from an EMBL/GenBank/DDBJ whole genome shotgun (WGS) entry which is preliminary data.</text>
</comment>
<dbReference type="SUPFAM" id="SSF53218">
    <property type="entry name" value="Molybdenum cofactor biosynthesis proteins"/>
    <property type="match status" value="1"/>
</dbReference>
<protein>
    <recommendedName>
        <fullName evidence="5">Molybdopterin molybdenumtransferase</fullName>
        <ecNumber evidence="5">2.10.1.1</ecNumber>
    </recommendedName>
</protein>
<comment type="function">
    <text evidence="1 5">Catalyzes the insertion of molybdate into adenylated molybdopterin with the concomitant release of AMP.</text>
</comment>
<dbReference type="GO" id="GO:0046872">
    <property type="term" value="F:metal ion binding"/>
    <property type="evidence" value="ECO:0007669"/>
    <property type="project" value="UniProtKB-UniRule"/>
</dbReference>
<evidence type="ECO:0000256" key="4">
    <source>
        <dbReference type="ARBA" id="ARBA00047317"/>
    </source>
</evidence>
<dbReference type="Gene3D" id="2.170.190.11">
    <property type="entry name" value="Molybdopterin biosynthesis moea protein, domain 3"/>
    <property type="match status" value="1"/>
</dbReference>
<dbReference type="Gene3D" id="2.40.340.10">
    <property type="entry name" value="MoeA, C-terminal, domain IV"/>
    <property type="match status" value="1"/>
</dbReference>
<comment type="cofactor">
    <cofactor evidence="5">
        <name>Mg(2+)</name>
        <dbReference type="ChEBI" id="CHEBI:18420"/>
    </cofactor>
</comment>
<dbReference type="InterPro" id="IPR036425">
    <property type="entry name" value="MoaB/Mog-like_dom_sf"/>
</dbReference>
<comment type="pathway">
    <text evidence="5">Cofactor biosynthesis; molybdopterin biosynthesis.</text>
</comment>
<evidence type="ECO:0000256" key="5">
    <source>
        <dbReference type="RuleBase" id="RU365090"/>
    </source>
</evidence>
<evidence type="ECO:0000256" key="3">
    <source>
        <dbReference type="ARBA" id="ARBA00022505"/>
    </source>
</evidence>
<dbReference type="CDD" id="cd00887">
    <property type="entry name" value="MoeA"/>
    <property type="match status" value="1"/>
</dbReference>
<dbReference type="SMART" id="SM00852">
    <property type="entry name" value="MoCF_biosynth"/>
    <property type="match status" value="1"/>
</dbReference>
<keyword evidence="5" id="KW-0460">Magnesium</keyword>
<dbReference type="UniPathway" id="UPA00344"/>
<dbReference type="Pfam" id="PF00994">
    <property type="entry name" value="MoCF_biosynth"/>
    <property type="match status" value="1"/>
</dbReference>
<dbReference type="PANTHER" id="PTHR10192">
    <property type="entry name" value="MOLYBDOPTERIN BIOSYNTHESIS PROTEIN"/>
    <property type="match status" value="1"/>
</dbReference>
<keyword evidence="5" id="KW-0479">Metal-binding</keyword>
<dbReference type="Gene3D" id="3.90.105.10">
    <property type="entry name" value="Molybdopterin biosynthesis moea protein, domain 2"/>
    <property type="match status" value="1"/>
</dbReference>
<dbReference type="InterPro" id="IPR036135">
    <property type="entry name" value="MoeA_linker/N_sf"/>
</dbReference>
<dbReference type="InterPro" id="IPR036688">
    <property type="entry name" value="MoeA_C_domain_IV_sf"/>
</dbReference>
<dbReference type="AlphaFoldDB" id="A0A7C9PPH7"/>
<keyword evidence="3 5" id="KW-0500">Molybdenum</keyword>
<evidence type="ECO:0000256" key="2">
    <source>
        <dbReference type="ARBA" id="ARBA00010763"/>
    </source>
</evidence>
<organism evidence="7 8">
    <name type="scientific">Galbitalea soli</name>
    <dbReference type="NCBI Taxonomy" id="1268042"/>
    <lineage>
        <taxon>Bacteria</taxon>
        <taxon>Bacillati</taxon>
        <taxon>Actinomycetota</taxon>
        <taxon>Actinomycetes</taxon>
        <taxon>Micrococcales</taxon>
        <taxon>Microbacteriaceae</taxon>
        <taxon>Galbitalea</taxon>
    </lineage>
</organism>
<name>A0A7C9PPH7_9MICO</name>
<accession>A0A7C9PPH7</accession>
<comment type="similarity">
    <text evidence="2 5">Belongs to the MoeA family.</text>
</comment>
<gene>
    <name evidence="7" type="ORF">G3T37_13110</name>
</gene>
<keyword evidence="5" id="KW-0501">Molybdenum cofactor biosynthesis</keyword>
<dbReference type="PANTHER" id="PTHR10192:SF5">
    <property type="entry name" value="GEPHYRIN"/>
    <property type="match status" value="1"/>
</dbReference>
<dbReference type="Pfam" id="PF03453">
    <property type="entry name" value="MoeA_N"/>
    <property type="match status" value="1"/>
</dbReference>
<sequence>MRRPDWSSARRLAFDATASLPAAEVALAEAIGQRLAAPLVALCALPHYASSAMDGWAVAGPPPWRITDDLPLAPGLCRPIVTGAAIPTGTTAVLRSEHAAVLGDRLDVTGDARPDEPRPGEHVRQPATEAALGERLIDAGTLLTPAHLALAASAGHDTLSVVRRPRVALVLTGDEVVPSGIPPAGRVRDSFGPVLPALLASLGAITAGVVHLRDDPAALRAALLDTASGAELLVSTGGTGDSSADHLRAVLSELGAVLLVDGVRMRPGGPSILARLPDGRLVLGLPGNPLAAMMGILTLGVPLLARMTGGPFPEAATVTAAEPLPGRADTSFLVPYRLTGAGAGAVATDHRGAAMMRGLAAADGVLVCPPSGLEPGQAAASIGLPWR</sequence>
<comment type="catalytic activity">
    <reaction evidence="4">
        <text>adenylyl-molybdopterin + molybdate = Mo-molybdopterin + AMP + H(+)</text>
        <dbReference type="Rhea" id="RHEA:35047"/>
        <dbReference type="ChEBI" id="CHEBI:15378"/>
        <dbReference type="ChEBI" id="CHEBI:36264"/>
        <dbReference type="ChEBI" id="CHEBI:62727"/>
        <dbReference type="ChEBI" id="CHEBI:71302"/>
        <dbReference type="ChEBI" id="CHEBI:456215"/>
        <dbReference type="EC" id="2.10.1.1"/>
    </reaction>
</comment>
<dbReference type="SUPFAM" id="SSF63882">
    <property type="entry name" value="MoeA N-terminal region -like"/>
    <property type="match status" value="1"/>
</dbReference>
<dbReference type="GO" id="GO:0061599">
    <property type="term" value="F:molybdopterin molybdotransferase activity"/>
    <property type="evidence" value="ECO:0007669"/>
    <property type="project" value="UniProtKB-UniRule"/>
</dbReference>
<dbReference type="InterPro" id="IPR005110">
    <property type="entry name" value="MoeA_linker/N"/>
</dbReference>
<dbReference type="InterPro" id="IPR001453">
    <property type="entry name" value="MoaB/Mog_dom"/>
</dbReference>
<dbReference type="Proteomes" id="UP000479756">
    <property type="component" value="Unassembled WGS sequence"/>
</dbReference>
<dbReference type="GO" id="GO:0006777">
    <property type="term" value="P:Mo-molybdopterin cofactor biosynthetic process"/>
    <property type="evidence" value="ECO:0007669"/>
    <property type="project" value="UniProtKB-UniRule"/>
</dbReference>
<dbReference type="RefSeq" id="WP_163474335.1">
    <property type="nucleotide sequence ID" value="NZ_JAAGWZ010000004.1"/>
</dbReference>
<keyword evidence="8" id="KW-1185">Reference proteome</keyword>
<evidence type="ECO:0000259" key="6">
    <source>
        <dbReference type="SMART" id="SM00852"/>
    </source>
</evidence>
<dbReference type="EMBL" id="JAAGWZ010000004">
    <property type="protein sequence ID" value="NEM92290.1"/>
    <property type="molecule type" value="Genomic_DNA"/>
</dbReference>
<dbReference type="Gene3D" id="3.40.980.10">
    <property type="entry name" value="MoaB/Mog-like domain"/>
    <property type="match status" value="1"/>
</dbReference>
<dbReference type="EC" id="2.10.1.1" evidence="5"/>
<evidence type="ECO:0000313" key="7">
    <source>
        <dbReference type="EMBL" id="NEM92290.1"/>
    </source>
</evidence>
<dbReference type="InterPro" id="IPR038987">
    <property type="entry name" value="MoeA-like"/>
</dbReference>
<feature type="domain" description="MoaB/Mog" evidence="6">
    <location>
        <begin position="168"/>
        <end position="306"/>
    </location>
</feature>
<dbReference type="GO" id="GO:0005829">
    <property type="term" value="C:cytosol"/>
    <property type="evidence" value="ECO:0007669"/>
    <property type="project" value="TreeGrafter"/>
</dbReference>
<evidence type="ECO:0000313" key="8">
    <source>
        <dbReference type="Proteomes" id="UP000479756"/>
    </source>
</evidence>
<proteinExistence type="inferred from homology"/>
<reference evidence="7 8" key="1">
    <citation type="journal article" date="2014" name="Int. J. Syst. Evol. Microbiol.">
        <title>Description of Galbitalea soli gen. nov., sp. nov., and Frondihabitans sucicola sp. nov.</title>
        <authorList>
            <person name="Kim S.J."/>
            <person name="Lim J.M."/>
            <person name="Ahn J.H."/>
            <person name="Weon H.Y."/>
            <person name="Hamada M."/>
            <person name="Suzuki K."/>
            <person name="Ahn T.Y."/>
            <person name="Kwon S.W."/>
        </authorList>
    </citation>
    <scope>NUCLEOTIDE SEQUENCE [LARGE SCALE GENOMIC DNA]</scope>
    <source>
        <strain evidence="7 8">NBRC 108727</strain>
    </source>
</reference>